<dbReference type="AlphaFoldDB" id="A0A7S2AB93"/>
<feature type="binding site" evidence="6">
    <location>
        <position position="32"/>
    </location>
    <ligand>
        <name>ATP</name>
        <dbReference type="ChEBI" id="CHEBI:30616"/>
    </ligand>
</feature>
<feature type="active site" description="Pros-phosphohistidine intermediate" evidence="6">
    <location>
        <position position="138"/>
    </location>
</feature>
<dbReference type="HAMAP" id="MF_00451">
    <property type="entry name" value="NDP_kinase"/>
    <property type="match status" value="1"/>
</dbReference>
<name>A0A7S2AB93_TRICV</name>
<feature type="domain" description="Nucleoside diphosphate kinase-like" evidence="8">
    <location>
        <begin position="24"/>
        <end position="161"/>
    </location>
</feature>
<sequence length="185" mass="20987">MQRRYQHHADGDGPFANGVETKGMERTFIMIKPDGVQRGLVGEVISRFESKGYKLVAMRLFHADRERVEEHYAEMRPETFYSGLIKYMLSGPVVGMVWEGTNVISLGRKLIGATMPRNAKMGTIRGDLCITVGRNVCHGSDSRTSAEAEIKLWFPELTKETGGWNRTTDQWIFENRALARRPGHK</sequence>
<dbReference type="FunFam" id="3.30.70.141:FF:000002">
    <property type="entry name" value="Nucleoside diphosphate kinase"/>
    <property type="match status" value="1"/>
</dbReference>
<dbReference type="InterPro" id="IPR034907">
    <property type="entry name" value="NDK-like_dom"/>
</dbReference>
<comment type="cofactor">
    <cofactor evidence="1">
        <name>Mg(2+)</name>
        <dbReference type="ChEBI" id="CHEBI:18420"/>
    </cofactor>
</comment>
<dbReference type="GO" id="GO:0006241">
    <property type="term" value="P:CTP biosynthetic process"/>
    <property type="evidence" value="ECO:0007669"/>
    <property type="project" value="InterPro"/>
</dbReference>
<evidence type="ECO:0000256" key="7">
    <source>
        <dbReference type="RuleBase" id="RU004011"/>
    </source>
</evidence>
<proteinExistence type="inferred from homology"/>
<dbReference type="Gene3D" id="3.30.70.141">
    <property type="entry name" value="Nucleoside diphosphate kinase-like domain"/>
    <property type="match status" value="1"/>
</dbReference>
<dbReference type="GO" id="GO:0006228">
    <property type="term" value="P:UTP biosynthetic process"/>
    <property type="evidence" value="ECO:0007669"/>
    <property type="project" value="InterPro"/>
</dbReference>
<evidence type="ECO:0000256" key="2">
    <source>
        <dbReference type="ARBA" id="ARBA00008142"/>
    </source>
</evidence>
<dbReference type="GO" id="GO:0004550">
    <property type="term" value="F:nucleoside diphosphate kinase activity"/>
    <property type="evidence" value="ECO:0007669"/>
    <property type="project" value="UniProtKB-EC"/>
</dbReference>
<dbReference type="GO" id="GO:0006183">
    <property type="term" value="P:GTP biosynthetic process"/>
    <property type="evidence" value="ECO:0007669"/>
    <property type="project" value="InterPro"/>
</dbReference>
<comment type="similarity">
    <text evidence="2 6 7">Belongs to the NDK family.</text>
</comment>
<feature type="binding site" evidence="6">
    <location>
        <position position="125"/>
    </location>
    <ligand>
        <name>ATP</name>
        <dbReference type="ChEBI" id="CHEBI:30616"/>
    </ligand>
</feature>
<dbReference type="InterPro" id="IPR001564">
    <property type="entry name" value="Nucleoside_diP_kinase"/>
</dbReference>
<evidence type="ECO:0000256" key="3">
    <source>
        <dbReference type="ARBA" id="ARBA00012966"/>
    </source>
</evidence>
<organism evidence="9">
    <name type="scientific">Trieres chinensis</name>
    <name type="common">Marine centric diatom</name>
    <name type="synonym">Odontella sinensis</name>
    <dbReference type="NCBI Taxonomy" id="1514140"/>
    <lineage>
        <taxon>Eukaryota</taxon>
        <taxon>Sar</taxon>
        <taxon>Stramenopiles</taxon>
        <taxon>Ochrophyta</taxon>
        <taxon>Bacillariophyta</taxon>
        <taxon>Mediophyceae</taxon>
        <taxon>Biddulphiophycidae</taxon>
        <taxon>Eupodiscales</taxon>
        <taxon>Parodontellaceae</taxon>
        <taxon>Trieres</taxon>
    </lineage>
</organism>
<accession>A0A7S2AB93</accession>
<dbReference type="InterPro" id="IPR036850">
    <property type="entry name" value="NDK-like_dom_sf"/>
</dbReference>
<dbReference type="PANTHER" id="PTHR11349">
    <property type="entry name" value="NUCLEOSIDE DIPHOSPHATE KINASE"/>
    <property type="match status" value="1"/>
</dbReference>
<keyword evidence="5" id="KW-0418">Kinase</keyword>
<evidence type="ECO:0000256" key="5">
    <source>
        <dbReference type="ARBA" id="ARBA00022777"/>
    </source>
</evidence>
<keyword evidence="4" id="KW-0808">Transferase</keyword>
<evidence type="ECO:0000256" key="4">
    <source>
        <dbReference type="ARBA" id="ARBA00022679"/>
    </source>
</evidence>
<evidence type="ECO:0000256" key="6">
    <source>
        <dbReference type="PROSITE-ProRule" id="PRU00706"/>
    </source>
</evidence>
<evidence type="ECO:0000313" key="9">
    <source>
        <dbReference type="EMBL" id="CAD9362864.1"/>
    </source>
</evidence>
<dbReference type="SMART" id="SM00562">
    <property type="entry name" value="NDK"/>
    <property type="match status" value="1"/>
</dbReference>
<feature type="binding site" evidence="6">
    <location>
        <position position="108"/>
    </location>
    <ligand>
        <name>ATP</name>
        <dbReference type="ChEBI" id="CHEBI:30616"/>
    </ligand>
</feature>
<reference evidence="9" key="1">
    <citation type="submission" date="2021-01" db="EMBL/GenBank/DDBJ databases">
        <authorList>
            <person name="Corre E."/>
            <person name="Pelletier E."/>
            <person name="Niang G."/>
            <person name="Scheremetjew M."/>
            <person name="Finn R."/>
            <person name="Kale V."/>
            <person name="Holt S."/>
            <person name="Cochrane G."/>
            <person name="Meng A."/>
            <person name="Brown T."/>
            <person name="Cohen L."/>
        </authorList>
    </citation>
    <scope>NUCLEOTIDE SEQUENCE</scope>
    <source>
        <strain evidence="9">Grunow 1884</strain>
    </source>
</reference>
<evidence type="ECO:0000256" key="1">
    <source>
        <dbReference type="ARBA" id="ARBA00001946"/>
    </source>
</evidence>
<dbReference type="CDD" id="cd04413">
    <property type="entry name" value="NDPk_I"/>
    <property type="match status" value="1"/>
</dbReference>
<dbReference type="EMBL" id="HBGO01039757">
    <property type="protein sequence ID" value="CAD9362864.1"/>
    <property type="molecule type" value="Transcribed_RNA"/>
</dbReference>
<dbReference type="Pfam" id="PF00334">
    <property type="entry name" value="NDK"/>
    <property type="match status" value="1"/>
</dbReference>
<feature type="binding site" evidence="6">
    <location>
        <position position="80"/>
    </location>
    <ligand>
        <name>ATP</name>
        <dbReference type="ChEBI" id="CHEBI:30616"/>
    </ligand>
</feature>
<protein>
    <recommendedName>
        <fullName evidence="3">nucleoside-diphosphate kinase</fullName>
        <ecNumber evidence="3">2.7.4.6</ecNumber>
    </recommendedName>
</protein>
<dbReference type="PROSITE" id="PS51374">
    <property type="entry name" value="NDPK_LIKE"/>
    <property type="match status" value="1"/>
</dbReference>
<gene>
    <name evidence="9" type="ORF">OSIN01602_LOCUS23041</name>
</gene>
<dbReference type="EC" id="2.7.4.6" evidence="3"/>
<feature type="binding site" evidence="6">
    <location>
        <position position="114"/>
    </location>
    <ligand>
        <name>ATP</name>
        <dbReference type="ChEBI" id="CHEBI:30616"/>
    </ligand>
</feature>
<evidence type="ECO:0000259" key="8">
    <source>
        <dbReference type="SMART" id="SM00562"/>
    </source>
</evidence>
<feature type="binding site" evidence="6">
    <location>
        <position position="135"/>
    </location>
    <ligand>
        <name>ATP</name>
        <dbReference type="ChEBI" id="CHEBI:30616"/>
    </ligand>
</feature>
<dbReference type="SUPFAM" id="SSF54919">
    <property type="entry name" value="Nucleoside diphosphate kinase, NDK"/>
    <property type="match status" value="1"/>
</dbReference>
<dbReference type="PRINTS" id="PR01243">
    <property type="entry name" value="NUCDPKINASE"/>
</dbReference>
<dbReference type="NCBIfam" id="NF001908">
    <property type="entry name" value="PRK00668.1"/>
    <property type="match status" value="1"/>
</dbReference>